<feature type="region of interest" description="Disordered" evidence="1">
    <location>
        <begin position="35"/>
        <end position="62"/>
    </location>
</feature>
<evidence type="ECO:0000313" key="2">
    <source>
        <dbReference type="EMBL" id="KAJ5505086.1"/>
    </source>
</evidence>
<feature type="compositionally biased region" description="Polar residues" evidence="1">
    <location>
        <begin position="36"/>
        <end position="54"/>
    </location>
</feature>
<dbReference type="EMBL" id="JAPWDS010000003">
    <property type="protein sequence ID" value="KAJ5505086.1"/>
    <property type="molecule type" value="Genomic_DNA"/>
</dbReference>
<dbReference type="Proteomes" id="UP001149954">
    <property type="component" value="Unassembled WGS sequence"/>
</dbReference>
<organism evidence="2 3">
    <name type="scientific">Penicillium fimorum</name>
    <dbReference type="NCBI Taxonomy" id="1882269"/>
    <lineage>
        <taxon>Eukaryota</taxon>
        <taxon>Fungi</taxon>
        <taxon>Dikarya</taxon>
        <taxon>Ascomycota</taxon>
        <taxon>Pezizomycotina</taxon>
        <taxon>Eurotiomycetes</taxon>
        <taxon>Eurotiomycetidae</taxon>
        <taxon>Eurotiales</taxon>
        <taxon>Aspergillaceae</taxon>
        <taxon>Penicillium</taxon>
    </lineage>
</organism>
<evidence type="ECO:0000256" key="1">
    <source>
        <dbReference type="SAM" id="MobiDB-lite"/>
    </source>
</evidence>
<dbReference type="AlphaFoldDB" id="A0A9X0C836"/>
<evidence type="ECO:0000313" key="3">
    <source>
        <dbReference type="Proteomes" id="UP001149954"/>
    </source>
</evidence>
<gene>
    <name evidence="2" type="ORF">N7463_007960</name>
</gene>
<proteinExistence type="predicted"/>
<reference evidence="2" key="1">
    <citation type="submission" date="2022-12" db="EMBL/GenBank/DDBJ databases">
        <authorList>
            <person name="Petersen C."/>
        </authorList>
    </citation>
    <scope>NUCLEOTIDE SEQUENCE</scope>
    <source>
        <strain evidence="2">IBT 29495</strain>
    </source>
</reference>
<protein>
    <submittedName>
        <fullName evidence="2">Uncharacterized protein</fullName>
    </submittedName>
</protein>
<reference evidence="2" key="2">
    <citation type="journal article" date="2023" name="IMA Fungus">
        <title>Comparative genomic study of the Penicillium genus elucidates a diverse pangenome and 15 lateral gene transfer events.</title>
        <authorList>
            <person name="Petersen C."/>
            <person name="Sorensen T."/>
            <person name="Nielsen M.R."/>
            <person name="Sondergaard T.E."/>
            <person name="Sorensen J.L."/>
            <person name="Fitzpatrick D.A."/>
            <person name="Frisvad J.C."/>
            <person name="Nielsen K.L."/>
        </authorList>
    </citation>
    <scope>NUCLEOTIDE SEQUENCE</scope>
    <source>
        <strain evidence="2">IBT 29495</strain>
    </source>
</reference>
<sequence length="189" mass="21087">MAVVCTNIVVISANTAIIFTIAIVHTDRSPAGIWTSPPTSTAAWAESAPQSPQHSSTSESSESTIEEYLSAKWLSTYHPYSPPESARASVCPTLETQMVWRRNQEKVTCLSSLLDILQNELSLETLSLEDIICGGNYYYFERVNGNEQSGRVDFDIRKANLSLKEWVSRLRPIARCPGYRILDLKEDKG</sequence>
<keyword evidence="3" id="KW-1185">Reference proteome</keyword>
<name>A0A9X0C836_9EURO</name>
<accession>A0A9X0C836</accession>
<comment type="caution">
    <text evidence="2">The sequence shown here is derived from an EMBL/GenBank/DDBJ whole genome shotgun (WGS) entry which is preliminary data.</text>
</comment>
<dbReference type="OrthoDB" id="5279008at2759"/>